<dbReference type="OrthoDB" id="345500at2"/>
<accession>A0A2P2DE48</accession>
<name>A0A2P2DE48_9LEPT</name>
<organism evidence="2 3">
    <name type="scientific">Leptospira ellinghausenii</name>
    <dbReference type="NCBI Taxonomy" id="1917822"/>
    <lineage>
        <taxon>Bacteria</taxon>
        <taxon>Pseudomonadati</taxon>
        <taxon>Spirochaetota</taxon>
        <taxon>Spirochaetia</taxon>
        <taxon>Leptospirales</taxon>
        <taxon>Leptospiraceae</taxon>
        <taxon>Leptospira</taxon>
    </lineage>
</organism>
<dbReference type="AlphaFoldDB" id="A0A2P2DE48"/>
<reference evidence="3" key="1">
    <citation type="journal article" date="2019" name="Microbiol. Immunol.">
        <title>Molecular and phenotypic characterization of Leptospira johnsonii sp. nov., Leptospira ellinghausenii sp. nov. and Leptospira ryugenii sp. nov. isolated from soil and water in Japan.</title>
        <authorList>
            <person name="Masuzawa T."/>
            <person name="Saito M."/>
            <person name="Nakao R."/>
            <person name="Nikaido Y."/>
            <person name="Matsumoto M."/>
            <person name="Ogawa M."/>
            <person name="Yokoyama M."/>
            <person name="Hidaka Y."/>
            <person name="Tomita J."/>
            <person name="Sakakibara K."/>
            <person name="Suzuki K."/>
            <person name="Yasuda S."/>
            <person name="Sato H."/>
            <person name="Yamaguchi M."/>
            <person name="Yoshida S.I."/>
            <person name="Koizumi N."/>
            <person name="Kawamura Y."/>
        </authorList>
    </citation>
    <scope>NUCLEOTIDE SEQUENCE [LARGE SCALE GENOMIC DNA]</scope>
    <source>
        <strain evidence="3">E18</strain>
    </source>
</reference>
<protein>
    <submittedName>
        <fullName evidence="2">Uncharacterized protein</fullName>
    </submittedName>
</protein>
<keyword evidence="3" id="KW-1185">Reference proteome</keyword>
<evidence type="ECO:0000313" key="3">
    <source>
        <dbReference type="Proteomes" id="UP000245206"/>
    </source>
</evidence>
<evidence type="ECO:0000256" key="1">
    <source>
        <dbReference type="SAM" id="MobiDB-lite"/>
    </source>
</evidence>
<gene>
    <name evidence="2" type="ORF">LPTSP2_21890</name>
</gene>
<feature type="region of interest" description="Disordered" evidence="1">
    <location>
        <begin position="86"/>
        <end position="184"/>
    </location>
</feature>
<dbReference type="Proteomes" id="UP000245206">
    <property type="component" value="Unassembled WGS sequence"/>
</dbReference>
<dbReference type="RefSeq" id="WP_108959925.1">
    <property type="nucleotide sequence ID" value="NZ_BFAZ01000009.1"/>
</dbReference>
<sequence>MRIEESTFSRMNVDLLRDRRVNYVGHGQLESAPETMSALHVISHELGHAQEFKNEAFREGREIQSVQVKINYELRDGRMVAVSGETHAVTKPNSKQEDDPSLQPYSDGKSVQDLFQQKAEEEKKTKEKSSDQVDRNNPKEIQKRSYEKNLESKIKELETRLESEKSKKTSDITSTERQKELESEKKRLEEEVRLLRIKEQLKETFALLTDFRKMMASNVFGMLNYKMDSNYGSTLDTFV</sequence>
<feature type="compositionally biased region" description="Basic and acidic residues" evidence="1">
    <location>
        <begin position="118"/>
        <end position="184"/>
    </location>
</feature>
<evidence type="ECO:0000313" key="2">
    <source>
        <dbReference type="EMBL" id="GBF42897.1"/>
    </source>
</evidence>
<proteinExistence type="predicted"/>
<dbReference type="EMBL" id="BFAZ01000009">
    <property type="protein sequence ID" value="GBF42897.1"/>
    <property type="molecule type" value="Genomic_DNA"/>
</dbReference>
<comment type="caution">
    <text evidence="2">The sequence shown here is derived from an EMBL/GenBank/DDBJ whole genome shotgun (WGS) entry which is preliminary data.</text>
</comment>